<dbReference type="EMBL" id="AP019300">
    <property type="protein sequence ID" value="BBH01842.1"/>
    <property type="molecule type" value="Genomic_DNA"/>
</dbReference>
<dbReference type="Gene3D" id="1.10.220.150">
    <property type="entry name" value="Arf GTPase activating protein"/>
    <property type="match status" value="1"/>
</dbReference>
<keyword evidence="1" id="KW-0479">Metal-binding</keyword>
<protein>
    <submittedName>
        <fullName evidence="3">ARF-GAP domain 5 protein</fullName>
    </submittedName>
</protein>
<dbReference type="PROSITE" id="PS50115">
    <property type="entry name" value="ARFGAP"/>
    <property type="match status" value="1"/>
</dbReference>
<dbReference type="InterPro" id="IPR038508">
    <property type="entry name" value="ArfGAP_dom_sf"/>
</dbReference>
<dbReference type="SUPFAM" id="SSF57863">
    <property type="entry name" value="ArfGap/RecO-like zinc finger"/>
    <property type="match status" value="1"/>
</dbReference>
<organism evidence="3">
    <name type="scientific">Prunus dulcis</name>
    <name type="common">Almond</name>
    <name type="synonym">Amygdalus dulcis</name>
    <dbReference type="NCBI Taxonomy" id="3755"/>
    <lineage>
        <taxon>Eukaryota</taxon>
        <taxon>Viridiplantae</taxon>
        <taxon>Streptophyta</taxon>
        <taxon>Embryophyta</taxon>
        <taxon>Tracheophyta</taxon>
        <taxon>Spermatophyta</taxon>
        <taxon>Magnoliopsida</taxon>
        <taxon>eudicotyledons</taxon>
        <taxon>Gunneridae</taxon>
        <taxon>Pentapetalae</taxon>
        <taxon>rosids</taxon>
        <taxon>fabids</taxon>
        <taxon>Rosales</taxon>
        <taxon>Rosaceae</taxon>
        <taxon>Amygdaloideae</taxon>
        <taxon>Amygdaleae</taxon>
        <taxon>Prunus</taxon>
    </lineage>
</organism>
<dbReference type="PANTHER" id="PTHR46419">
    <property type="entry name" value="ADP-RIBOSYLATION FACTOR GTPASE-ACTIVATING PROTEIN AGD5"/>
    <property type="match status" value="1"/>
</dbReference>
<name>A0A4Y1RCG3_PRUDU</name>
<dbReference type="Pfam" id="PF01412">
    <property type="entry name" value="ArfGap"/>
    <property type="match status" value="1"/>
</dbReference>
<accession>A0A4Y1RCG3</accession>
<evidence type="ECO:0000256" key="1">
    <source>
        <dbReference type="PROSITE-ProRule" id="PRU00288"/>
    </source>
</evidence>
<reference evidence="3" key="1">
    <citation type="journal article" date="2019" name="Science">
        <title>Mutation of a bHLH transcription factor allowed almond domestication.</title>
        <authorList>
            <person name="Sanchez-Perez R."/>
            <person name="Pavan S."/>
            <person name="Mazzeo R."/>
            <person name="Moldovan C."/>
            <person name="Aiese Cigliano R."/>
            <person name="Del Cueto J."/>
            <person name="Ricciardi F."/>
            <person name="Lotti C."/>
            <person name="Ricciardi L."/>
            <person name="Dicenta F."/>
            <person name="Lopez-Marques R.L."/>
            <person name="Lindberg Moller B."/>
        </authorList>
    </citation>
    <scope>NUCLEOTIDE SEQUENCE</scope>
</reference>
<keyword evidence="1" id="KW-0863">Zinc-finger</keyword>
<dbReference type="PANTHER" id="PTHR46419:SF2">
    <property type="entry name" value="ADP-RIBOSYLATION FACTOR GTPASE-ACTIVATING PROTEIN AGD5"/>
    <property type="match status" value="1"/>
</dbReference>
<proteinExistence type="predicted"/>
<dbReference type="GO" id="GO:0008270">
    <property type="term" value="F:zinc ion binding"/>
    <property type="evidence" value="ECO:0007669"/>
    <property type="project" value="UniProtKB-KW"/>
</dbReference>
<dbReference type="AlphaFoldDB" id="A0A4Y1RCG3"/>
<sequence>MKLASKFKVPESILEGLLKLPENRECADCKAKGPRWASCSGIHRSLGVHISKVRFRPSPKLKPRKNADELEQHLVTLSQGRSHLHRFGVHGRGAKALSSSSFGHRRLPSPFSLELSALLAQTSIPLHPHQLHHHQHRRLLQAPSETRRFVTEMIRRPCASDSSEDLRRSREDRLRGVRRRRFERVRLRCECVAEGSRFVRIGRWSGGGS</sequence>
<evidence type="ECO:0000259" key="2">
    <source>
        <dbReference type="PROSITE" id="PS50115"/>
    </source>
</evidence>
<gene>
    <name evidence="3" type="ORF">Prudu_012231</name>
</gene>
<dbReference type="InterPro" id="IPR001164">
    <property type="entry name" value="ArfGAP_dom"/>
</dbReference>
<dbReference type="GO" id="GO:0005096">
    <property type="term" value="F:GTPase activator activity"/>
    <property type="evidence" value="ECO:0007669"/>
    <property type="project" value="InterPro"/>
</dbReference>
<evidence type="ECO:0000313" key="3">
    <source>
        <dbReference type="EMBL" id="BBH01842.1"/>
    </source>
</evidence>
<keyword evidence="1" id="KW-0862">Zinc</keyword>
<feature type="domain" description="Arf-GAP" evidence="2">
    <location>
        <begin position="11"/>
        <end position="87"/>
    </location>
</feature>
<dbReference type="InterPro" id="IPR044520">
    <property type="entry name" value="ARF_GAP_AGD5/15"/>
</dbReference>
<dbReference type="SMART" id="SM00105">
    <property type="entry name" value="ArfGap"/>
    <property type="match status" value="1"/>
</dbReference>
<dbReference type="InterPro" id="IPR037278">
    <property type="entry name" value="ARFGAP/RecO"/>
</dbReference>